<dbReference type="PANTHER" id="PTHR43794:SF11">
    <property type="entry name" value="AMIDOHYDROLASE-RELATED DOMAIN-CONTAINING PROTEIN"/>
    <property type="match status" value="1"/>
</dbReference>
<dbReference type="OrthoDB" id="9807210at2"/>
<dbReference type="InterPro" id="IPR032466">
    <property type="entry name" value="Metal_Hydrolase"/>
</dbReference>
<comment type="cofactor">
    <cofactor evidence="4">
        <name>Zn(2+)</name>
        <dbReference type="ChEBI" id="CHEBI:29105"/>
    </cofactor>
    <text evidence="4">Binds 1 zinc ion per subunit.</text>
</comment>
<dbReference type="SUPFAM" id="SSF51338">
    <property type="entry name" value="Composite domain of metallo-dependent hydrolases"/>
    <property type="match status" value="1"/>
</dbReference>
<evidence type="ECO:0000256" key="1">
    <source>
        <dbReference type="ARBA" id="ARBA00022723"/>
    </source>
</evidence>
<evidence type="ECO:0000313" key="6">
    <source>
        <dbReference type="EMBL" id="SDA54226.1"/>
    </source>
</evidence>
<feature type="binding site" evidence="4">
    <location>
        <position position="63"/>
    </location>
    <ligand>
        <name>Zn(2+)</name>
        <dbReference type="ChEBI" id="CHEBI:29105"/>
    </ligand>
</feature>
<feature type="binding site" evidence="4">
    <location>
        <position position="90"/>
    </location>
    <ligand>
        <name>substrate</name>
    </ligand>
</feature>
<dbReference type="FunFam" id="3.20.20.140:FF:000014">
    <property type="entry name" value="5-methylthioadenosine/S-adenosylhomocysteine deaminase"/>
    <property type="match status" value="1"/>
</dbReference>
<evidence type="ECO:0000256" key="2">
    <source>
        <dbReference type="ARBA" id="ARBA00022801"/>
    </source>
</evidence>
<dbReference type="PANTHER" id="PTHR43794">
    <property type="entry name" value="AMINOHYDROLASE SSNA-RELATED"/>
    <property type="match status" value="1"/>
</dbReference>
<dbReference type="InterPro" id="IPR011059">
    <property type="entry name" value="Metal-dep_hydrolase_composite"/>
</dbReference>
<keyword evidence="1 4" id="KW-0479">Metal-binding</keyword>
<feature type="domain" description="Amidohydrolase-related" evidence="5">
    <location>
        <begin position="53"/>
        <end position="398"/>
    </location>
</feature>
<gene>
    <name evidence="4" type="primary">mtaD</name>
    <name evidence="6" type="ORF">SAMN02910343_01195</name>
</gene>
<comment type="function">
    <text evidence="4">Catalyzes the deamination of 5-methylthioadenosine and S-adenosyl-L-homocysteine into 5-methylthioinosine and S-inosyl-L-homocysteine, respectively. Is also able to deaminate adenosine.</text>
</comment>
<keyword evidence="7" id="KW-1185">Reference proteome</keyword>
<protein>
    <recommendedName>
        <fullName evidence="4">5-methylthioadenosine/S-adenosylhomocysteine deaminase</fullName>
        <shortName evidence="4">MTA/SAH deaminase</shortName>
        <ecNumber evidence="4">3.5.4.28</ecNumber>
        <ecNumber evidence="4">3.5.4.31</ecNumber>
    </recommendedName>
</protein>
<dbReference type="GO" id="GO:0090614">
    <property type="term" value="F:5'-methylthioadenosine deaminase activity"/>
    <property type="evidence" value="ECO:0007669"/>
    <property type="project" value="UniProtKB-UniRule"/>
</dbReference>
<comment type="caution">
    <text evidence="4">Lacks conserved residue(s) required for the propagation of feature annotation.</text>
</comment>
<comment type="catalytic activity">
    <reaction evidence="4">
        <text>S-methyl-5'-thioadenosine + H2O + H(+) = S-methyl-5'-thioinosine + NH4(+)</text>
        <dbReference type="Rhea" id="RHEA:25025"/>
        <dbReference type="ChEBI" id="CHEBI:15377"/>
        <dbReference type="ChEBI" id="CHEBI:15378"/>
        <dbReference type="ChEBI" id="CHEBI:17509"/>
        <dbReference type="ChEBI" id="CHEBI:28938"/>
        <dbReference type="ChEBI" id="CHEBI:48595"/>
        <dbReference type="EC" id="3.5.4.31"/>
    </reaction>
</comment>
<feature type="binding site" evidence="4">
    <location>
        <position position="207"/>
    </location>
    <ligand>
        <name>Zn(2+)</name>
        <dbReference type="ChEBI" id="CHEBI:29105"/>
    </ligand>
</feature>
<dbReference type="InterPro" id="IPR023512">
    <property type="entry name" value="Deaminase_MtaD/DadD"/>
</dbReference>
<dbReference type="RefSeq" id="WP_091364823.1">
    <property type="nucleotide sequence ID" value="NZ_FMXA01000015.1"/>
</dbReference>
<reference evidence="6 7" key="1">
    <citation type="submission" date="2016-10" db="EMBL/GenBank/DDBJ databases">
        <authorList>
            <person name="de Groot N.N."/>
        </authorList>
    </citation>
    <scope>NUCLEOTIDE SEQUENCE [LARGE SCALE GENOMIC DNA]</scope>
    <source>
        <strain evidence="6 7">DSM 15230</strain>
    </source>
</reference>
<dbReference type="AlphaFoldDB" id="A0A1G5W931"/>
<accession>A0A1G5W931</accession>
<dbReference type="Proteomes" id="UP000199689">
    <property type="component" value="Unassembled WGS sequence"/>
</dbReference>
<dbReference type="STRING" id="209880.SAMN02910343_01195"/>
<feature type="binding site" evidence="4">
    <location>
        <position position="142"/>
    </location>
    <ligand>
        <name>substrate</name>
    </ligand>
</feature>
<evidence type="ECO:0000256" key="3">
    <source>
        <dbReference type="ARBA" id="ARBA00022833"/>
    </source>
</evidence>
<feature type="binding site" evidence="4">
    <location>
        <position position="295"/>
    </location>
    <ligand>
        <name>Zn(2+)</name>
        <dbReference type="ChEBI" id="CHEBI:29105"/>
    </ligand>
</feature>
<dbReference type="EC" id="3.5.4.31" evidence="4"/>
<dbReference type="GO" id="GO:0046872">
    <property type="term" value="F:metal ion binding"/>
    <property type="evidence" value="ECO:0007669"/>
    <property type="project" value="UniProtKB-KW"/>
</dbReference>
<feature type="binding site" evidence="4">
    <location>
        <position position="61"/>
    </location>
    <ligand>
        <name>Zn(2+)</name>
        <dbReference type="ChEBI" id="CHEBI:29105"/>
    </ligand>
</feature>
<organism evidence="6 7">
    <name type="scientific">Allisonella histaminiformans</name>
    <dbReference type="NCBI Taxonomy" id="209880"/>
    <lineage>
        <taxon>Bacteria</taxon>
        <taxon>Bacillati</taxon>
        <taxon>Bacillota</taxon>
        <taxon>Negativicutes</taxon>
        <taxon>Veillonellales</taxon>
        <taxon>Veillonellaceae</taxon>
        <taxon>Allisonella</taxon>
    </lineage>
</organism>
<dbReference type="HAMAP" id="MF_01281">
    <property type="entry name" value="MTA_SAH_deamin"/>
    <property type="match status" value="1"/>
</dbReference>
<name>A0A1G5W931_9FIRM</name>
<dbReference type="InterPro" id="IPR006680">
    <property type="entry name" value="Amidohydro-rel"/>
</dbReference>
<keyword evidence="3 4" id="KW-0862">Zinc</keyword>
<dbReference type="Gene3D" id="3.20.20.140">
    <property type="entry name" value="Metal-dependent hydrolases"/>
    <property type="match status" value="1"/>
</dbReference>
<evidence type="ECO:0000256" key="4">
    <source>
        <dbReference type="HAMAP-Rule" id="MF_01281"/>
    </source>
</evidence>
<proteinExistence type="inferred from homology"/>
<evidence type="ECO:0000259" key="5">
    <source>
        <dbReference type="Pfam" id="PF01979"/>
    </source>
</evidence>
<dbReference type="EC" id="3.5.4.28" evidence="4"/>
<feature type="binding site" evidence="4">
    <location>
        <position position="210"/>
    </location>
    <ligand>
        <name>substrate</name>
    </ligand>
</feature>
<comment type="similarity">
    <text evidence="4">Belongs to the metallo-dependent hydrolases superfamily. MTA/SAH deaminase family.</text>
</comment>
<dbReference type="CDD" id="cd01298">
    <property type="entry name" value="ATZ_TRZ_like"/>
    <property type="match status" value="1"/>
</dbReference>
<evidence type="ECO:0000313" key="7">
    <source>
        <dbReference type="Proteomes" id="UP000199689"/>
    </source>
</evidence>
<comment type="catalytic activity">
    <reaction evidence="4">
        <text>S-adenosyl-L-homocysteine + H2O + H(+) = S-inosyl-L-homocysteine + NH4(+)</text>
        <dbReference type="Rhea" id="RHEA:20716"/>
        <dbReference type="ChEBI" id="CHEBI:15377"/>
        <dbReference type="ChEBI" id="CHEBI:15378"/>
        <dbReference type="ChEBI" id="CHEBI:28938"/>
        <dbReference type="ChEBI" id="CHEBI:57856"/>
        <dbReference type="ChEBI" id="CHEBI:57985"/>
        <dbReference type="EC" id="3.5.4.28"/>
    </reaction>
</comment>
<dbReference type="EMBL" id="FMXA01000015">
    <property type="protein sequence ID" value="SDA54226.1"/>
    <property type="molecule type" value="Genomic_DNA"/>
</dbReference>
<keyword evidence="2 4" id="KW-0378">Hydrolase</keyword>
<dbReference type="InterPro" id="IPR050287">
    <property type="entry name" value="MTA/SAH_deaminase"/>
</dbReference>
<dbReference type="SUPFAM" id="SSF51556">
    <property type="entry name" value="Metallo-dependent hydrolases"/>
    <property type="match status" value="1"/>
</dbReference>
<dbReference type="Pfam" id="PF01979">
    <property type="entry name" value="Amidohydro_1"/>
    <property type="match status" value="1"/>
</dbReference>
<feature type="binding site" evidence="4">
    <location>
        <position position="295"/>
    </location>
    <ligand>
        <name>substrate</name>
    </ligand>
</feature>
<feature type="binding site" evidence="4">
    <location>
        <position position="180"/>
    </location>
    <ligand>
        <name>substrate</name>
    </ligand>
</feature>
<dbReference type="GO" id="GO:0050270">
    <property type="term" value="F:S-adenosylhomocysteine deaminase activity"/>
    <property type="evidence" value="ECO:0007669"/>
    <property type="project" value="UniProtKB-UniRule"/>
</dbReference>
<dbReference type="Gene3D" id="2.30.40.10">
    <property type="entry name" value="Urease, subunit C, domain 1"/>
    <property type="match status" value="1"/>
</dbReference>
<dbReference type="GeneID" id="87756209"/>
<sequence>MKLLIKNVYIPGKDGKAVKAKNIEITGNRISAFPKHPDVSQYDQIIEGKGKLALPGLVNTHTHVAMTLFRSYADDMELMDWLQNKIWPAENRLNDDIVYWGSTLAFAEMIRGGTTSFCDMYMFMNSCAKAAAQAGIRGNIARGLAGVSPNAQSALQENIDLFEQWDGACDGRIRVMLGPHAPYTCPPDYLKQVRDAAITHHIPIHIHLAETRTEVENCEKEYGMTPIALMDHVGLFDVPVLAAHCVHVNDKDIAIMAEKGVRVAHNPGSNLKLASGIAPVLAMRKAGITVGLGTDGASSNNKLDMFAEMRLAALIHKAVSYNPKAIEAGEALDMATREGAKCLGYDDLGELREGWLADIILIDRSGFNWKPDFNDVSITVYAANSRDVDTVIINGKPVMINKELLTIDTERLDFEVNRVVKELYGGLE</sequence>